<evidence type="ECO:0000313" key="2">
    <source>
        <dbReference type="Proteomes" id="UP000219612"/>
    </source>
</evidence>
<sequence>MDGAPQIHTALSWSAQIGRQERSFPFPDPRVKGRVHRALRRSPLQAADVAVAGAPVPFWRDFVAASGPRPTTTRPI</sequence>
<organism evidence="1 2">
    <name type="scientific">Paractinoplanes atraurantiacus</name>
    <dbReference type="NCBI Taxonomy" id="1036182"/>
    <lineage>
        <taxon>Bacteria</taxon>
        <taxon>Bacillati</taxon>
        <taxon>Actinomycetota</taxon>
        <taxon>Actinomycetes</taxon>
        <taxon>Micromonosporales</taxon>
        <taxon>Micromonosporaceae</taxon>
        <taxon>Paractinoplanes</taxon>
    </lineage>
</organism>
<dbReference type="EMBL" id="OBDY01000008">
    <property type="protein sequence ID" value="SNY47258.1"/>
    <property type="molecule type" value="Genomic_DNA"/>
</dbReference>
<gene>
    <name evidence="1" type="ORF">SAMN05421748_10898</name>
</gene>
<reference evidence="2" key="1">
    <citation type="submission" date="2017-09" db="EMBL/GenBank/DDBJ databases">
        <authorList>
            <person name="Varghese N."/>
            <person name="Submissions S."/>
        </authorList>
    </citation>
    <scope>NUCLEOTIDE SEQUENCE [LARGE SCALE GENOMIC DNA]</scope>
    <source>
        <strain evidence="2">CGMCC 4.6857</strain>
    </source>
</reference>
<protein>
    <submittedName>
        <fullName evidence="1">Uncharacterized protein</fullName>
    </submittedName>
</protein>
<dbReference type="Proteomes" id="UP000219612">
    <property type="component" value="Unassembled WGS sequence"/>
</dbReference>
<name>A0A285IH09_9ACTN</name>
<accession>A0A285IH09</accession>
<dbReference type="RefSeq" id="WP_097321642.1">
    <property type="nucleotide sequence ID" value="NZ_OBDY01000008.1"/>
</dbReference>
<keyword evidence="2" id="KW-1185">Reference proteome</keyword>
<evidence type="ECO:0000313" key="1">
    <source>
        <dbReference type="EMBL" id="SNY47258.1"/>
    </source>
</evidence>
<proteinExistence type="predicted"/>
<dbReference type="AlphaFoldDB" id="A0A285IH09"/>